<evidence type="ECO:0000313" key="3">
    <source>
        <dbReference type="EMBL" id="KAF9792859.1"/>
    </source>
</evidence>
<protein>
    <recommendedName>
        <fullName evidence="2">DRBM domain-containing protein</fullName>
    </recommendedName>
</protein>
<dbReference type="Pfam" id="PF00035">
    <property type="entry name" value="dsrm"/>
    <property type="match status" value="1"/>
</dbReference>
<dbReference type="SMART" id="SM00358">
    <property type="entry name" value="DSRM"/>
    <property type="match status" value="1"/>
</dbReference>
<dbReference type="CDD" id="cd10845">
    <property type="entry name" value="DSRM_RNAse_III_family"/>
    <property type="match status" value="1"/>
</dbReference>
<dbReference type="EMBL" id="WIUZ02000001">
    <property type="protein sequence ID" value="KAF9792859.1"/>
    <property type="molecule type" value="Genomic_DNA"/>
</dbReference>
<evidence type="ECO:0000259" key="2">
    <source>
        <dbReference type="PROSITE" id="PS50137"/>
    </source>
</evidence>
<reference evidence="3" key="1">
    <citation type="journal article" date="2020" name="Nat. Commun.">
        <title>Large-scale genome sequencing of mycorrhizal fungi provides insights into the early evolution of symbiotic traits.</title>
        <authorList>
            <person name="Miyauchi S."/>
            <person name="Kiss E."/>
            <person name="Kuo A."/>
            <person name="Drula E."/>
            <person name="Kohler A."/>
            <person name="Sanchez-Garcia M."/>
            <person name="Morin E."/>
            <person name="Andreopoulos B."/>
            <person name="Barry K.W."/>
            <person name="Bonito G."/>
            <person name="Buee M."/>
            <person name="Carver A."/>
            <person name="Chen C."/>
            <person name="Cichocki N."/>
            <person name="Clum A."/>
            <person name="Culley D."/>
            <person name="Crous P.W."/>
            <person name="Fauchery L."/>
            <person name="Girlanda M."/>
            <person name="Hayes R.D."/>
            <person name="Keri Z."/>
            <person name="LaButti K."/>
            <person name="Lipzen A."/>
            <person name="Lombard V."/>
            <person name="Magnuson J."/>
            <person name="Maillard F."/>
            <person name="Murat C."/>
            <person name="Nolan M."/>
            <person name="Ohm R.A."/>
            <person name="Pangilinan J."/>
            <person name="Pereira M.F."/>
            <person name="Perotto S."/>
            <person name="Peter M."/>
            <person name="Pfister S."/>
            <person name="Riley R."/>
            <person name="Sitrit Y."/>
            <person name="Stielow J.B."/>
            <person name="Szollosi G."/>
            <person name="Zifcakova L."/>
            <person name="Stursova M."/>
            <person name="Spatafora J.W."/>
            <person name="Tedersoo L."/>
            <person name="Vaario L.M."/>
            <person name="Yamada A."/>
            <person name="Yan M."/>
            <person name="Wang P."/>
            <person name="Xu J."/>
            <person name="Bruns T."/>
            <person name="Baldrian P."/>
            <person name="Vilgalys R."/>
            <person name="Dunand C."/>
            <person name="Henrissat B."/>
            <person name="Grigoriev I.V."/>
            <person name="Hibbett D."/>
            <person name="Nagy L.G."/>
            <person name="Martin F.M."/>
        </authorList>
    </citation>
    <scope>NUCLEOTIDE SEQUENCE</scope>
    <source>
        <strain evidence="3">UH-Tt-Lm1</strain>
    </source>
</reference>
<keyword evidence="4" id="KW-1185">Reference proteome</keyword>
<comment type="caution">
    <text evidence="3">The sequence shown here is derived from an EMBL/GenBank/DDBJ whole genome shotgun (WGS) entry which is preliminary data.</text>
</comment>
<feature type="domain" description="DRBM" evidence="2">
    <location>
        <begin position="6"/>
        <end position="75"/>
    </location>
</feature>
<proteinExistence type="predicted"/>
<organism evidence="3 4">
    <name type="scientific">Thelephora terrestris</name>
    <dbReference type="NCBI Taxonomy" id="56493"/>
    <lineage>
        <taxon>Eukaryota</taxon>
        <taxon>Fungi</taxon>
        <taxon>Dikarya</taxon>
        <taxon>Basidiomycota</taxon>
        <taxon>Agaricomycotina</taxon>
        <taxon>Agaricomycetes</taxon>
        <taxon>Thelephorales</taxon>
        <taxon>Thelephoraceae</taxon>
        <taxon>Thelephora</taxon>
    </lineage>
</organism>
<name>A0A9P6HQN0_9AGAM</name>
<evidence type="ECO:0000256" key="1">
    <source>
        <dbReference type="PROSITE-ProRule" id="PRU00266"/>
    </source>
</evidence>
<reference evidence="3" key="2">
    <citation type="submission" date="2020-11" db="EMBL/GenBank/DDBJ databases">
        <authorList>
            <consortium name="DOE Joint Genome Institute"/>
            <person name="Kuo A."/>
            <person name="Miyauchi S."/>
            <person name="Kiss E."/>
            <person name="Drula E."/>
            <person name="Kohler A."/>
            <person name="Sanchez-Garcia M."/>
            <person name="Andreopoulos B."/>
            <person name="Barry K.W."/>
            <person name="Bonito G."/>
            <person name="Buee M."/>
            <person name="Carver A."/>
            <person name="Chen C."/>
            <person name="Cichocki N."/>
            <person name="Clum A."/>
            <person name="Culley D."/>
            <person name="Crous P.W."/>
            <person name="Fauchery L."/>
            <person name="Girlanda M."/>
            <person name="Hayes R."/>
            <person name="Keri Z."/>
            <person name="Labutti K."/>
            <person name="Lipzen A."/>
            <person name="Lombard V."/>
            <person name="Magnuson J."/>
            <person name="Maillard F."/>
            <person name="Morin E."/>
            <person name="Murat C."/>
            <person name="Nolan M."/>
            <person name="Ohm R."/>
            <person name="Pangilinan J."/>
            <person name="Pereira M."/>
            <person name="Perotto S."/>
            <person name="Peter M."/>
            <person name="Riley R."/>
            <person name="Sitrit Y."/>
            <person name="Stielow B."/>
            <person name="Szollosi G."/>
            <person name="Zifcakova L."/>
            <person name="Stursova M."/>
            <person name="Spatafora J.W."/>
            <person name="Tedersoo L."/>
            <person name="Vaario L.-M."/>
            <person name="Yamada A."/>
            <person name="Yan M."/>
            <person name="Wang P."/>
            <person name="Xu J."/>
            <person name="Bruns T."/>
            <person name="Baldrian P."/>
            <person name="Vilgalys R."/>
            <person name="Henrissat B."/>
            <person name="Grigoriev I.V."/>
            <person name="Hibbett D."/>
            <person name="Nagy L.G."/>
            <person name="Martin F.M."/>
        </authorList>
    </citation>
    <scope>NUCLEOTIDE SEQUENCE</scope>
    <source>
        <strain evidence="3">UH-Tt-Lm1</strain>
    </source>
</reference>
<keyword evidence="1" id="KW-0694">RNA-binding</keyword>
<dbReference type="GO" id="GO:0003723">
    <property type="term" value="F:RNA binding"/>
    <property type="evidence" value="ECO:0007669"/>
    <property type="project" value="UniProtKB-UniRule"/>
</dbReference>
<accession>A0A9P6HQN0</accession>
<dbReference type="InterPro" id="IPR014720">
    <property type="entry name" value="dsRBD_dom"/>
</dbReference>
<evidence type="ECO:0000313" key="4">
    <source>
        <dbReference type="Proteomes" id="UP000736335"/>
    </source>
</evidence>
<dbReference type="SUPFAM" id="SSF54768">
    <property type="entry name" value="dsRNA-binding domain-like"/>
    <property type="match status" value="1"/>
</dbReference>
<dbReference type="Proteomes" id="UP000736335">
    <property type="component" value="Unassembled WGS sequence"/>
</dbReference>
<dbReference type="PROSITE" id="PS50137">
    <property type="entry name" value="DS_RBD"/>
    <property type="match status" value="1"/>
</dbReference>
<dbReference type="AlphaFoldDB" id="A0A9P6HQN0"/>
<dbReference type="Gene3D" id="3.30.160.20">
    <property type="match status" value="1"/>
</dbReference>
<gene>
    <name evidence="3" type="ORF">BJ322DRAFT_1031677</name>
</gene>
<dbReference type="OrthoDB" id="112668at2759"/>
<sequence length="92" mass="10496">MSKHGSPRQTLNNFLQSRGMINDIQWDVTRQGPPHDPVWYAVCQLRGVVLGNGRARKKREAKDEAALMALEALTHPPPRVSVLIRRRRNSFP</sequence>